<reference evidence="2" key="1">
    <citation type="journal article" date="2019" name="Int. J. Syst. Evol. Microbiol.">
        <title>The Global Catalogue of Microorganisms (GCM) 10K type strain sequencing project: providing services to taxonomists for standard genome sequencing and annotation.</title>
        <authorList>
            <consortium name="The Broad Institute Genomics Platform"/>
            <consortium name="The Broad Institute Genome Sequencing Center for Infectious Disease"/>
            <person name="Wu L."/>
            <person name="Ma J."/>
        </authorList>
    </citation>
    <scope>NUCLEOTIDE SEQUENCE [LARGE SCALE GENOMIC DNA]</scope>
    <source>
        <strain evidence="2">JCM 15421</strain>
    </source>
</reference>
<dbReference type="Proteomes" id="UP001501523">
    <property type="component" value="Unassembled WGS sequence"/>
</dbReference>
<dbReference type="EMBL" id="BAAAEU010000001">
    <property type="protein sequence ID" value="GAA0705128.1"/>
    <property type="molecule type" value="Genomic_DNA"/>
</dbReference>
<dbReference type="RefSeq" id="WP_343786303.1">
    <property type="nucleotide sequence ID" value="NZ_BAAAEU010000001.1"/>
</dbReference>
<dbReference type="Pfam" id="PF00494">
    <property type="entry name" value="SQS_PSY"/>
    <property type="match status" value="1"/>
</dbReference>
<protein>
    <recommendedName>
        <fullName evidence="3">Phytoene synthase</fullName>
    </recommendedName>
</protein>
<dbReference type="InterPro" id="IPR008949">
    <property type="entry name" value="Isoprenoid_synthase_dom_sf"/>
</dbReference>
<accession>A0ABP3TKW2</accession>
<organism evidence="1 2">
    <name type="scientific">Dokdonella soli</name>
    <dbReference type="NCBI Taxonomy" id="529810"/>
    <lineage>
        <taxon>Bacteria</taxon>
        <taxon>Pseudomonadati</taxon>
        <taxon>Pseudomonadota</taxon>
        <taxon>Gammaproteobacteria</taxon>
        <taxon>Lysobacterales</taxon>
        <taxon>Rhodanobacteraceae</taxon>
        <taxon>Dokdonella</taxon>
    </lineage>
</organism>
<sequence length="278" mass="30021">MDAVADATPLASFEAKWVAAHPEFGLALRFVGESGRRAQSAFACLVYELEHAAFGIREAQPAAIKLQWWAEEFARAAKHEARHPLTQALAEHPGFAAVPLALWYEVIAGALAQRDPEPAADRAALLDAHAVLYRPLGAIEAALFPSVDAAASARVRALARSLRDTATLADALRDGRLPLPLDLLARHRLARGDLARTSAQQVAALREWLRALASEHAEVAASGAHLGVLVAANLHADRWRARKATRAEDPLATLNAAFGQLPFDATWAAWRTARRSSR</sequence>
<name>A0ABP3TKW2_9GAMM</name>
<keyword evidence="2" id="KW-1185">Reference proteome</keyword>
<gene>
    <name evidence="1" type="ORF">GCM10009105_02350</name>
</gene>
<dbReference type="SUPFAM" id="SSF48576">
    <property type="entry name" value="Terpenoid synthases"/>
    <property type="match status" value="1"/>
</dbReference>
<dbReference type="Gene3D" id="1.10.600.10">
    <property type="entry name" value="Farnesyl Diphosphate Synthase"/>
    <property type="match status" value="1"/>
</dbReference>
<dbReference type="InterPro" id="IPR002060">
    <property type="entry name" value="Squ/phyt_synthse"/>
</dbReference>
<evidence type="ECO:0008006" key="3">
    <source>
        <dbReference type="Google" id="ProtNLM"/>
    </source>
</evidence>
<comment type="caution">
    <text evidence="1">The sequence shown here is derived from an EMBL/GenBank/DDBJ whole genome shotgun (WGS) entry which is preliminary data.</text>
</comment>
<evidence type="ECO:0000313" key="2">
    <source>
        <dbReference type="Proteomes" id="UP001501523"/>
    </source>
</evidence>
<evidence type="ECO:0000313" key="1">
    <source>
        <dbReference type="EMBL" id="GAA0705128.1"/>
    </source>
</evidence>
<proteinExistence type="predicted"/>